<reference evidence="3 7" key="2">
    <citation type="submission" date="2015-09" db="EMBL/GenBank/DDBJ databases">
        <title>Spore heat resistance.</title>
        <authorList>
            <person name="Boekhorst J."/>
            <person name="Berendsen E.M."/>
            <person name="Wells-Bennik M.H."/>
            <person name="Kuipers O.P."/>
        </authorList>
    </citation>
    <scope>NUCLEOTIDE SEQUENCE [LARGE SCALE GENOMIC DNA]</scope>
    <source>
        <strain evidence="3 7">B4122</strain>
    </source>
</reference>
<dbReference type="PANTHER" id="PTHR10587:SF80">
    <property type="entry name" value="CHITOOLIGOSACCHARIDE DEACETYLASE"/>
    <property type="match status" value="1"/>
</dbReference>
<dbReference type="PATRIC" id="fig|1423.169.peg.856"/>
<dbReference type="Proteomes" id="UP001214898">
    <property type="component" value="Chromosome"/>
</dbReference>
<dbReference type="PANTHER" id="PTHR10587">
    <property type="entry name" value="GLYCOSYL TRANSFERASE-RELATED"/>
    <property type="match status" value="1"/>
</dbReference>
<proteinExistence type="predicted"/>
<reference evidence="2 6" key="1">
    <citation type="submission" date="2014-12" db="EMBL/GenBank/DDBJ databases">
        <title>Comparative genome analysis of Bacillus coagulans HM-08, Clostridium butyricum HM-68, Bacillus subtilis HM-66 and Bacillus licheniformis BL-09.</title>
        <authorList>
            <person name="Zhang H."/>
        </authorList>
    </citation>
    <scope>NUCLEOTIDE SEQUENCE [LARGE SCALE GENOMIC DNA]</scope>
    <source>
        <strain evidence="2 6">HM-66</strain>
    </source>
</reference>
<dbReference type="CDD" id="cd10950">
    <property type="entry name" value="CE4_BsYlxY_like"/>
    <property type="match status" value="1"/>
</dbReference>
<dbReference type="Proteomes" id="UP000665181">
    <property type="component" value="Unassembled WGS sequence"/>
</dbReference>
<dbReference type="EMBL" id="JXBC01000002">
    <property type="protein sequence ID" value="KIU12683.1"/>
    <property type="molecule type" value="Genomic_DNA"/>
</dbReference>
<evidence type="ECO:0000259" key="1">
    <source>
        <dbReference type="PROSITE" id="PS51677"/>
    </source>
</evidence>
<evidence type="ECO:0000313" key="3">
    <source>
        <dbReference type="EMBL" id="KZD91059.1"/>
    </source>
</evidence>
<evidence type="ECO:0000313" key="6">
    <source>
        <dbReference type="Proteomes" id="UP000032247"/>
    </source>
</evidence>
<evidence type="ECO:0000313" key="2">
    <source>
        <dbReference type="EMBL" id="KIU12683.1"/>
    </source>
</evidence>
<dbReference type="Proteomes" id="UP000076442">
    <property type="component" value="Unassembled WGS sequence"/>
</dbReference>
<dbReference type="EMBL" id="CP120576">
    <property type="protein sequence ID" value="WEY83705.1"/>
    <property type="molecule type" value="Genomic_DNA"/>
</dbReference>
<dbReference type="RefSeq" id="WP_032721565.1">
    <property type="nucleotide sequence ID" value="NZ_CBCSGB010000001.1"/>
</dbReference>
<reference evidence="4" key="3">
    <citation type="submission" date="2021-03" db="EMBL/GenBank/DDBJ databases">
        <title>Isolation of Bacillus subtilis from fermented food sample.</title>
        <authorList>
            <person name="Lakshmanan V."/>
            <person name="Athira K."/>
            <person name="Rajagopal K."/>
        </authorList>
    </citation>
    <scope>NUCLEOTIDE SEQUENCE</scope>
    <source>
        <strain evidence="4">S1</strain>
    </source>
</reference>
<dbReference type="GO" id="GO:0005975">
    <property type="term" value="P:carbohydrate metabolic process"/>
    <property type="evidence" value="ECO:0007669"/>
    <property type="project" value="InterPro"/>
</dbReference>
<accession>A0A0D1ITL6</accession>
<dbReference type="EMBL" id="JAGFPW010000010">
    <property type="protein sequence ID" value="MBO3795105.1"/>
    <property type="molecule type" value="Genomic_DNA"/>
</dbReference>
<organism evidence="2 6">
    <name type="scientific">Bacillus subtilis</name>
    <dbReference type="NCBI Taxonomy" id="1423"/>
    <lineage>
        <taxon>Bacteria</taxon>
        <taxon>Bacillati</taxon>
        <taxon>Bacillota</taxon>
        <taxon>Bacilli</taxon>
        <taxon>Bacillales</taxon>
        <taxon>Bacillaceae</taxon>
        <taxon>Bacillus</taxon>
    </lineage>
</organism>
<dbReference type="InterPro" id="IPR011330">
    <property type="entry name" value="Glyco_hydro/deAcase_b/a-brl"/>
</dbReference>
<dbReference type="Gene3D" id="3.20.20.370">
    <property type="entry name" value="Glycoside hydrolase/deacetylase"/>
    <property type="match status" value="1"/>
</dbReference>
<dbReference type="EMBL" id="LJZV01000013">
    <property type="protein sequence ID" value="KZD91059.1"/>
    <property type="molecule type" value="Genomic_DNA"/>
</dbReference>
<dbReference type="Proteomes" id="UP000032247">
    <property type="component" value="Unassembled WGS sequence"/>
</dbReference>
<dbReference type="PROSITE" id="PS51677">
    <property type="entry name" value="NODB"/>
    <property type="match status" value="1"/>
</dbReference>
<reference evidence="5" key="4">
    <citation type="submission" date="2023-03" db="EMBL/GenBank/DDBJ databases">
        <title>Complete genome sequences of 52 Bacillus and Priestia strains isolated from West-African fermentations and 26 reference strains from the DSMZ collection.</title>
        <authorList>
            <person name="Wiedenbein E.S."/>
            <person name="Canoy T.S."/>
            <person name="Hui Y."/>
            <person name="Parkouda C."/>
            <person name="Dawende C."/>
            <person name="Ametefe E."/>
            <person name="Jespersen L."/>
            <person name="Nielsen D.S."/>
        </authorList>
    </citation>
    <scope>NUCLEOTIDE SEQUENCE</scope>
    <source>
        <strain evidence="5">PRO56</strain>
    </source>
</reference>
<dbReference type="PROSITE" id="PS00430">
    <property type="entry name" value="TONB_DEPENDENT_REC_1"/>
    <property type="match status" value="1"/>
</dbReference>
<dbReference type="AlphaFoldDB" id="A0A0D1ITL6"/>
<dbReference type="InterPro" id="IPR010916">
    <property type="entry name" value="TonB_box_CS"/>
</dbReference>
<evidence type="ECO:0000313" key="7">
    <source>
        <dbReference type="Proteomes" id="UP000076442"/>
    </source>
</evidence>
<dbReference type="GO" id="GO:0016810">
    <property type="term" value="F:hydrolase activity, acting on carbon-nitrogen (but not peptide) bonds"/>
    <property type="evidence" value="ECO:0007669"/>
    <property type="project" value="InterPro"/>
</dbReference>
<name>A0A0D1ITL6_BACIU</name>
<dbReference type="SUPFAM" id="SSF88713">
    <property type="entry name" value="Glycoside hydrolase/deacetylase"/>
    <property type="match status" value="1"/>
</dbReference>
<dbReference type="GO" id="GO:0016020">
    <property type="term" value="C:membrane"/>
    <property type="evidence" value="ECO:0007669"/>
    <property type="project" value="TreeGrafter"/>
</dbReference>
<dbReference type="STRING" id="483913.AN935_08705"/>
<dbReference type="InterPro" id="IPR050248">
    <property type="entry name" value="Polysacc_deacetylase_ArnD"/>
</dbReference>
<dbReference type="InterPro" id="IPR014228">
    <property type="entry name" value="Spore_polysacc_deacetyl_YlxY"/>
</dbReference>
<sequence>MYKKFVPFAVFLFLFFVSFEMMENPHALDYIGAMKKDTVTVTASKDPLYEELLQKAPEYEVKPQNARIDKVWKSIPGYNGLKVNIEQSYKKMKKNGEFREKDLVYSQVKPSVHLESLQPEPIYKGNPDKPMVAFLINVAWGNEYLEKMLPILQKHQVKATFFLEGNWVRKNEQLAKKIAKDGHEIGNHSYNHPDMSKLTTGRISEQLDKTNEQIEQTIGVKPKWFAPPSGSFRKAVIDIAAEKQMGTVMWTVDTIDWQKPAPSVLQTRVLSKIHNGAMILMHPTDPTAESLEALITKIKDKGYALGTVTELMDETRLLK</sequence>
<feature type="domain" description="NodB homology" evidence="1">
    <location>
        <begin position="130"/>
        <end position="306"/>
    </location>
</feature>
<gene>
    <name evidence="5" type="primary">ylxY</name>
    <name evidence="3" type="ORF">B4122_2648</name>
    <name evidence="4" type="ORF">J5227_12480</name>
    <name evidence="5" type="ORF">P5633_15270</name>
    <name evidence="2" type="ORF">SC09_Contig19orf01223</name>
</gene>
<dbReference type="Pfam" id="PF01522">
    <property type="entry name" value="Polysacc_deac_1"/>
    <property type="match status" value="1"/>
</dbReference>
<evidence type="ECO:0000313" key="5">
    <source>
        <dbReference type="EMBL" id="WEY83705.1"/>
    </source>
</evidence>
<dbReference type="InterPro" id="IPR002509">
    <property type="entry name" value="NODB_dom"/>
</dbReference>
<evidence type="ECO:0000313" key="4">
    <source>
        <dbReference type="EMBL" id="MBO3795105.1"/>
    </source>
</evidence>
<dbReference type="NCBIfam" id="TIGR02873">
    <property type="entry name" value="spore_ylxY"/>
    <property type="match status" value="1"/>
</dbReference>
<protein>
    <submittedName>
        <fullName evidence="3 4">Polysaccharide deacetylase</fullName>
    </submittedName>
    <submittedName>
        <fullName evidence="2">Sugar deacetylase</fullName>
    </submittedName>
</protein>